<reference evidence="3" key="1">
    <citation type="submission" date="2021-02" db="EMBL/GenBank/DDBJ databases">
        <authorList>
            <person name="Nowell W R."/>
        </authorList>
    </citation>
    <scope>NUCLEOTIDE SEQUENCE</scope>
</reference>
<organism evidence="3 4">
    <name type="scientific">Rotaria socialis</name>
    <dbReference type="NCBI Taxonomy" id="392032"/>
    <lineage>
        <taxon>Eukaryota</taxon>
        <taxon>Metazoa</taxon>
        <taxon>Spiralia</taxon>
        <taxon>Gnathifera</taxon>
        <taxon>Rotifera</taxon>
        <taxon>Eurotatoria</taxon>
        <taxon>Bdelloidea</taxon>
        <taxon>Philodinida</taxon>
        <taxon>Philodinidae</taxon>
        <taxon>Rotaria</taxon>
    </lineage>
</organism>
<protein>
    <recommendedName>
        <fullName evidence="1">DDE-1 domain-containing protein</fullName>
    </recommendedName>
</protein>
<dbReference type="AlphaFoldDB" id="A0A819Z8V1"/>
<dbReference type="OrthoDB" id="8016097at2759"/>
<dbReference type="EMBL" id="CAJNXB010001442">
    <property type="protein sequence ID" value="CAF3167696.1"/>
    <property type="molecule type" value="Genomic_DNA"/>
</dbReference>
<evidence type="ECO:0000313" key="4">
    <source>
        <dbReference type="Proteomes" id="UP000663873"/>
    </source>
</evidence>
<name>A0A819Z8V1_9BILA</name>
<dbReference type="Pfam" id="PF03184">
    <property type="entry name" value="DDE_1"/>
    <property type="match status" value="1"/>
</dbReference>
<comment type="caution">
    <text evidence="3">The sequence shown here is derived from an EMBL/GenBank/DDBJ whole genome shotgun (WGS) entry which is preliminary data.</text>
</comment>
<dbReference type="Proteomes" id="UP000663825">
    <property type="component" value="Unassembled WGS sequence"/>
</dbReference>
<accession>A0A819Z8V1</accession>
<keyword evidence="4" id="KW-1185">Reference proteome</keyword>
<evidence type="ECO:0000259" key="1">
    <source>
        <dbReference type="Pfam" id="PF03184"/>
    </source>
</evidence>
<dbReference type="EMBL" id="CAJOBP010000312">
    <property type="protein sequence ID" value="CAF4160030.1"/>
    <property type="molecule type" value="Genomic_DNA"/>
</dbReference>
<feature type="domain" description="DDE-1" evidence="1">
    <location>
        <begin position="1"/>
        <end position="70"/>
    </location>
</feature>
<dbReference type="Proteomes" id="UP000663873">
    <property type="component" value="Unassembled WGS sequence"/>
</dbReference>
<sequence length="190" mass="22385">MNKYMDWWFEKVKDGNRKLFITDSCKSHLHDDTKKRMRGNGVCLAIIPKGSTQYIQLLDVYVFSSFKNHFYDCAEEFLELNGPRSKLKLTSSQRRILCTRLTSSPWARTLQSIDFQNAFRSLGYTWIDNAIIQPSHIKWYKFDPNSIESIEAEIDDQNHVVEKQQQVIVNANSTMKTQHKQLSLKDMWKK</sequence>
<gene>
    <name evidence="2" type="ORF">TIS948_LOCUS10636</name>
    <name evidence="3" type="ORF">UJA718_LOCUS4005</name>
</gene>
<dbReference type="GO" id="GO:0003676">
    <property type="term" value="F:nucleic acid binding"/>
    <property type="evidence" value="ECO:0007669"/>
    <property type="project" value="InterPro"/>
</dbReference>
<evidence type="ECO:0000313" key="3">
    <source>
        <dbReference type="EMBL" id="CAF4160030.1"/>
    </source>
</evidence>
<evidence type="ECO:0000313" key="2">
    <source>
        <dbReference type="EMBL" id="CAF3167696.1"/>
    </source>
</evidence>
<proteinExistence type="predicted"/>
<dbReference type="InterPro" id="IPR004875">
    <property type="entry name" value="DDE_SF_endonuclease_dom"/>
</dbReference>